<name>A0A9W9J5R0_9EURO</name>
<feature type="region of interest" description="Disordered" evidence="4">
    <location>
        <begin position="1"/>
        <end position="27"/>
    </location>
</feature>
<evidence type="ECO:0000256" key="3">
    <source>
        <dbReference type="PROSITE-ProRule" id="PRU00023"/>
    </source>
</evidence>
<dbReference type="SUPFAM" id="SSF48403">
    <property type="entry name" value="Ankyrin repeat"/>
    <property type="match status" value="1"/>
</dbReference>
<dbReference type="PROSITE" id="PS50088">
    <property type="entry name" value="ANK_REPEAT"/>
    <property type="match status" value="2"/>
</dbReference>
<gene>
    <name evidence="5" type="ORF">N7498_010068</name>
</gene>
<dbReference type="SMART" id="SM00248">
    <property type="entry name" value="ANK"/>
    <property type="match status" value="4"/>
</dbReference>
<dbReference type="InterPro" id="IPR002110">
    <property type="entry name" value="Ankyrin_rpt"/>
</dbReference>
<evidence type="ECO:0000256" key="2">
    <source>
        <dbReference type="ARBA" id="ARBA00023043"/>
    </source>
</evidence>
<dbReference type="PROSITE" id="PS50297">
    <property type="entry name" value="ANK_REP_REGION"/>
    <property type="match status" value="2"/>
</dbReference>
<dbReference type="Pfam" id="PF12796">
    <property type="entry name" value="Ank_2"/>
    <property type="match status" value="1"/>
</dbReference>
<accession>A0A9W9J5R0</accession>
<feature type="repeat" description="ANK" evidence="3">
    <location>
        <begin position="127"/>
        <end position="159"/>
    </location>
</feature>
<keyword evidence="6" id="KW-1185">Reference proteome</keyword>
<dbReference type="AlphaFoldDB" id="A0A9W9J5R0"/>
<keyword evidence="1" id="KW-0677">Repeat</keyword>
<evidence type="ECO:0000256" key="1">
    <source>
        <dbReference type="ARBA" id="ARBA00022737"/>
    </source>
</evidence>
<keyword evidence="2 3" id="KW-0040">ANK repeat</keyword>
<dbReference type="Proteomes" id="UP001150904">
    <property type="component" value="Unassembled WGS sequence"/>
</dbReference>
<dbReference type="RefSeq" id="XP_058304023.1">
    <property type="nucleotide sequence ID" value="XM_058457124.1"/>
</dbReference>
<reference evidence="5" key="2">
    <citation type="journal article" date="2023" name="IMA Fungus">
        <title>Comparative genomic study of the Penicillium genus elucidates a diverse pangenome and 15 lateral gene transfer events.</title>
        <authorList>
            <person name="Petersen C."/>
            <person name="Sorensen T."/>
            <person name="Nielsen M.R."/>
            <person name="Sondergaard T.E."/>
            <person name="Sorensen J.L."/>
            <person name="Fitzpatrick D.A."/>
            <person name="Frisvad J.C."/>
            <person name="Nielsen K.L."/>
        </authorList>
    </citation>
    <scope>NUCLEOTIDE SEQUENCE</scope>
    <source>
        <strain evidence="5">IBT 15544</strain>
    </source>
</reference>
<evidence type="ECO:0000256" key="4">
    <source>
        <dbReference type="SAM" id="MobiDB-lite"/>
    </source>
</evidence>
<dbReference type="InterPro" id="IPR036770">
    <property type="entry name" value="Ankyrin_rpt-contain_sf"/>
</dbReference>
<dbReference type="Gene3D" id="1.25.40.20">
    <property type="entry name" value="Ankyrin repeat-containing domain"/>
    <property type="match status" value="1"/>
</dbReference>
<comment type="caution">
    <text evidence="5">The sequence shown here is derived from an EMBL/GenBank/DDBJ whole genome shotgun (WGS) entry which is preliminary data.</text>
</comment>
<dbReference type="GeneID" id="83184425"/>
<protein>
    <submittedName>
        <fullName evidence="5">Uncharacterized protein</fullName>
    </submittedName>
</protein>
<dbReference type="PANTHER" id="PTHR24171">
    <property type="entry name" value="ANKYRIN REPEAT DOMAIN-CONTAINING PROTEIN 39-RELATED"/>
    <property type="match status" value="1"/>
</dbReference>
<evidence type="ECO:0000313" key="6">
    <source>
        <dbReference type="Proteomes" id="UP001150904"/>
    </source>
</evidence>
<reference evidence="5" key="1">
    <citation type="submission" date="2022-12" db="EMBL/GenBank/DDBJ databases">
        <authorList>
            <person name="Petersen C."/>
        </authorList>
    </citation>
    <scope>NUCLEOTIDE SEQUENCE</scope>
    <source>
        <strain evidence="5">IBT 15544</strain>
    </source>
</reference>
<sequence length="871" mass="96315">MDPASIRSGKQRASPIANNPEDFGLGAWANERPSTILTRSDIEQEFKSHNRDPADFEEFYFNKLFEQILRGDMSSLNLIGLFRVDVNMISRRHGSLLSCAARVGYTDMVRLLLDAGADVNLQFPCGDYGSALTAACAGGEMESVKLLLDHGADVNLQLTSGIYGSALAAASHNDNLEAVKLLITNGAVVDLQLKNGEFGSALAAAANKADLRIINLLLQAGANPALPLYSGPYGDAVSKAIHGGSSELIQIFLQRGASLGPMGKVLLRRKVYESKKLAENLTYMGVEVETFDSTSLQQTIFWELPAVLWELPAVRWKPLAVLSDVKDRKTWLFDYGTSAALSDVRDKNTWLFDYGTLIRKVDTVEFDTLHCFLERSYGDLGPRVLQGLARVSSDQGGFMPNVEQVSSCRGLELGFKSMLGLSAVEYPVLVNSGIILMGYSTALVPIRETEDGRILWHLEIAQDDFQIKVANLEATQYEWLQTESLDYLQSKKALLGWCSRAQILLGTDRLSPTVTWSSARNKPITWKWKGANLQGVFQTASPVQIGLQAGGSFERTTNSLRFDPSAMYLKCLRNSAVEQIILYDVREKRAWMVPLLSVLHHMLLVYTHSVEKDSLVSNAPKADLRASSPLASLNALRNKGNMVIEGSGIHTLTVAQLIMKFSINMGRLSPQKPKRSTIYGYEFMDIVMDSTRSELKKEHLEKEGLAWSSLLGEINCLFCSGLGEAIFGDRARNTSSACNILPKGNDFLAASMQSIERLSMRHGGSDQMDIRRLSHDHFWQLNGTPFKKCDHETHQGSCWRSPEFLQEIQTRKSSSRSNDQIVYHYAHGALVFGSSVNSRPADQASVPLAFLQGNPARGNTRVFQPPRVNNV</sequence>
<dbReference type="OrthoDB" id="1577640at2759"/>
<organism evidence="5 6">
    <name type="scientific">Penicillium cinerascens</name>
    <dbReference type="NCBI Taxonomy" id="70096"/>
    <lineage>
        <taxon>Eukaryota</taxon>
        <taxon>Fungi</taxon>
        <taxon>Dikarya</taxon>
        <taxon>Ascomycota</taxon>
        <taxon>Pezizomycotina</taxon>
        <taxon>Eurotiomycetes</taxon>
        <taxon>Eurotiomycetidae</taxon>
        <taxon>Eurotiales</taxon>
        <taxon>Aspergillaceae</taxon>
        <taxon>Penicillium</taxon>
    </lineage>
</organism>
<feature type="repeat" description="ANK" evidence="3">
    <location>
        <begin position="92"/>
        <end position="124"/>
    </location>
</feature>
<proteinExistence type="predicted"/>
<dbReference type="EMBL" id="JAPQKR010000016">
    <property type="protein sequence ID" value="KAJ5191083.1"/>
    <property type="molecule type" value="Genomic_DNA"/>
</dbReference>
<evidence type="ECO:0000313" key="5">
    <source>
        <dbReference type="EMBL" id="KAJ5191083.1"/>
    </source>
</evidence>